<reference evidence="4 5" key="1">
    <citation type="submission" date="2020-08" db="EMBL/GenBank/DDBJ databases">
        <title>Genome sequencing of Purple Non-Sulfur Bacteria from various extreme environments.</title>
        <authorList>
            <person name="Mayer M."/>
        </authorList>
    </citation>
    <scope>NUCLEOTIDE SEQUENCE [LARGE SCALE GENOMIC DNA]</scope>
    <source>
        <strain evidence="4 5">2761</strain>
    </source>
</reference>
<proteinExistence type="predicted"/>
<name>A0A840G380_RHOTE</name>
<keyword evidence="1" id="KW-0732">Signal</keyword>
<evidence type="ECO:0000313" key="4">
    <source>
        <dbReference type="EMBL" id="MBB4248834.1"/>
    </source>
</evidence>
<keyword evidence="5" id="KW-1185">Reference proteome</keyword>
<dbReference type="PANTHER" id="PTHR34606:SF4">
    <property type="entry name" value="OUTER MEMBRANE LIPOPROTEIN DOLP"/>
    <property type="match status" value="1"/>
</dbReference>
<dbReference type="OrthoDB" id="5294487at2"/>
<protein>
    <submittedName>
        <fullName evidence="4">Osmotically-inducible protein OsmY</fullName>
    </submittedName>
</protein>
<dbReference type="Gene3D" id="3.30.1340.30">
    <property type="match status" value="1"/>
</dbReference>
<dbReference type="InterPro" id="IPR007055">
    <property type="entry name" value="BON_dom"/>
</dbReference>
<evidence type="ECO:0000256" key="2">
    <source>
        <dbReference type="SAM" id="MobiDB-lite"/>
    </source>
</evidence>
<feature type="region of interest" description="Disordered" evidence="2">
    <location>
        <begin position="208"/>
        <end position="228"/>
    </location>
</feature>
<evidence type="ECO:0000259" key="3">
    <source>
        <dbReference type="PROSITE" id="PS50914"/>
    </source>
</evidence>
<sequence length="228" mass="24442">MIPHKNTANLKARINKRLLIGLLLGGALLPNLQGCFPIVAAGVGTGVLATLDRRTFGAQTEDETIEWKASSRVSEKIGDKAHVNFTSYNRKVLLSGEAASPEIRAEIERIVSAVPNVAGVYNELAIAAASAFTARSNDAFITSKVKARFVDIHQFNANHVKVVSEAGTVFLLGLLTQREADSAVEITRTTAGVMKVVNLMEIISDAKAKELDLPPPDKSKQPDSRPAS</sequence>
<dbReference type="PANTHER" id="PTHR34606">
    <property type="entry name" value="BON DOMAIN-CONTAINING PROTEIN"/>
    <property type="match status" value="1"/>
</dbReference>
<evidence type="ECO:0000313" key="5">
    <source>
        <dbReference type="Proteomes" id="UP000587070"/>
    </source>
</evidence>
<dbReference type="EMBL" id="JACIGE010000014">
    <property type="protein sequence ID" value="MBB4248834.1"/>
    <property type="molecule type" value="Genomic_DNA"/>
</dbReference>
<evidence type="ECO:0000256" key="1">
    <source>
        <dbReference type="ARBA" id="ARBA00022729"/>
    </source>
</evidence>
<dbReference type="AlphaFoldDB" id="A0A840G380"/>
<dbReference type="Proteomes" id="UP000587070">
    <property type="component" value="Unassembled WGS sequence"/>
</dbReference>
<dbReference type="InterPro" id="IPR014004">
    <property type="entry name" value="Transpt-assoc_nodulatn_dom_bac"/>
</dbReference>
<dbReference type="InterPro" id="IPR051686">
    <property type="entry name" value="Lipoprotein_DolP"/>
</dbReference>
<feature type="domain" description="BON" evidence="3">
    <location>
        <begin position="61"/>
        <end position="128"/>
    </location>
</feature>
<dbReference type="Pfam" id="PF04972">
    <property type="entry name" value="BON"/>
    <property type="match status" value="2"/>
</dbReference>
<dbReference type="RefSeq" id="WP_153117705.1">
    <property type="nucleotide sequence ID" value="NZ_JACIGE010000014.1"/>
</dbReference>
<gene>
    <name evidence="4" type="ORF">GGD90_003234</name>
</gene>
<dbReference type="SMART" id="SM00749">
    <property type="entry name" value="BON"/>
    <property type="match status" value="2"/>
</dbReference>
<comment type="caution">
    <text evidence="4">The sequence shown here is derived from an EMBL/GenBank/DDBJ whole genome shotgun (WGS) entry which is preliminary data.</text>
</comment>
<organism evidence="4 5">
    <name type="scientific">Rhodocyclus tenuis</name>
    <name type="common">Rhodospirillum tenue</name>
    <dbReference type="NCBI Taxonomy" id="1066"/>
    <lineage>
        <taxon>Bacteria</taxon>
        <taxon>Pseudomonadati</taxon>
        <taxon>Pseudomonadota</taxon>
        <taxon>Betaproteobacteria</taxon>
        <taxon>Rhodocyclales</taxon>
        <taxon>Rhodocyclaceae</taxon>
        <taxon>Rhodocyclus</taxon>
    </lineage>
</organism>
<accession>A0A840G380</accession>
<dbReference type="PROSITE" id="PS50914">
    <property type="entry name" value="BON"/>
    <property type="match status" value="2"/>
</dbReference>
<feature type="domain" description="BON" evidence="3">
    <location>
        <begin position="137"/>
        <end position="204"/>
    </location>
</feature>